<dbReference type="Pfam" id="PF09411">
    <property type="entry name" value="PagL"/>
    <property type="match status" value="1"/>
</dbReference>
<dbReference type="RefSeq" id="WP_303681701.1">
    <property type="nucleotide sequence ID" value="NZ_LVWG01000031.1"/>
</dbReference>
<dbReference type="EMBL" id="LVWG01000031">
    <property type="protein sequence ID" value="KZK74197.1"/>
    <property type="molecule type" value="Genomic_DNA"/>
</dbReference>
<protein>
    <recommendedName>
        <fullName evidence="4">Lipid A 3-O-deacylase</fullName>
    </recommendedName>
</protein>
<dbReference type="AlphaFoldDB" id="A0A165LLP6"/>
<feature type="signal peptide" evidence="1">
    <location>
        <begin position="1"/>
        <end position="28"/>
    </location>
</feature>
<gene>
    <name evidence="2" type="ORF">A3K90_02660</name>
</gene>
<dbReference type="Proteomes" id="UP000076481">
    <property type="component" value="Unassembled WGS sequence"/>
</dbReference>
<dbReference type="InterPro" id="IPR018550">
    <property type="entry name" value="Lipid-A_deacylase-rel"/>
</dbReference>
<keyword evidence="1" id="KW-0732">Signal</keyword>
<feature type="chain" id="PRO_5007861913" description="Lipid A 3-O-deacylase" evidence="1">
    <location>
        <begin position="29"/>
        <end position="180"/>
    </location>
</feature>
<evidence type="ECO:0000313" key="2">
    <source>
        <dbReference type="EMBL" id="KZK74197.1"/>
    </source>
</evidence>
<reference evidence="2 3" key="1">
    <citation type="submission" date="2016-03" db="EMBL/GenBank/DDBJ databases">
        <title>Speciation and ecological success in dimly lit waters: horizontal gene transfer in a green sulfur bacteria bloom unveiled by metagenomic assembly.</title>
        <authorList>
            <person name="Llorens-Mares T."/>
            <person name="Liu Z."/>
            <person name="Allen L.Z."/>
            <person name="Rusch D.B."/>
            <person name="Craig M.T."/>
            <person name="Dupont C.L."/>
            <person name="Bryant D.A."/>
            <person name="Casamayor E.O."/>
        </authorList>
    </citation>
    <scope>NUCLEOTIDE SEQUENCE [LARGE SCALE GENOMIC DNA]</scope>
    <source>
        <strain evidence="2">CIII</strain>
    </source>
</reference>
<name>A0A165LLP6_PELLU</name>
<proteinExistence type="predicted"/>
<sequence length="180" mass="19431">MKTTHTPFKAGILALITALCMLPLQAEAATSDWLHEARVGILAHDTDINLWGAVPSEQGVDFNAELIFTPEWEFWGGSARPNVGLSLNSSGDTSHIYGGGLWEYQWKNGVFFDAGVGLSANNESGKDLGSAVLLRLALEVGYNLTDCNRVSLMMDHISNANTADPNPGIDNIGIRFGHLF</sequence>
<evidence type="ECO:0000313" key="3">
    <source>
        <dbReference type="Proteomes" id="UP000076481"/>
    </source>
</evidence>
<accession>A0A165LLP6</accession>
<evidence type="ECO:0000256" key="1">
    <source>
        <dbReference type="SAM" id="SignalP"/>
    </source>
</evidence>
<evidence type="ECO:0008006" key="4">
    <source>
        <dbReference type="Google" id="ProtNLM"/>
    </source>
</evidence>
<dbReference type="Gene3D" id="2.40.160.20">
    <property type="match status" value="1"/>
</dbReference>
<comment type="caution">
    <text evidence="2">The sequence shown here is derived from an EMBL/GenBank/DDBJ whole genome shotgun (WGS) entry which is preliminary data.</text>
</comment>
<organism evidence="2 3">
    <name type="scientific">Pelodictyon luteolum</name>
    <dbReference type="NCBI Taxonomy" id="1100"/>
    <lineage>
        <taxon>Bacteria</taxon>
        <taxon>Pseudomonadati</taxon>
        <taxon>Chlorobiota</taxon>
        <taxon>Chlorobiia</taxon>
        <taxon>Chlorobiales</taxon>
        <taxon>Chlorobiaceae</taxon>
        <taxon>Chlorobium/Pelodictyon group</taxon>
        <taxon>Pelodictyon</taxon>
    </lineage>
</organism>